<accession>A0A3M6USS5</accession>
<feature type="transmembrane region" description="Helical" evidence="13">
    <location>
        <begin position="273"/>
        <end position="291"/>
    </location>
</feature>
<comment type="subcellular location">
    <subcellularLocation>
        <location evidence="1">Membrane</location>
        <topology evidence="1">Multi-pass membrane protein</topology>
    </subcellularLocation>
</comment>
<feature type="transmembrane region" description="Helical" evidence="13">
    <location>
        <begin position="362"/>
        <end position="383"/>
    </location>
</feature>
<dbReference type="FunFam" id="1.10.287.70:FF:000028">
    <property type="entry name" value="potassium voltage-gated channel subfamily D member 3"/>
    <property type="match status" value="1"/>
</dbReference>
<sequence>MAVNGIRGNGQTQPNARRTTVRPRVTFKKNCKGDFITINVSGRIFEADNSIFKQHPDGGAVTQNKRSGSQQRRATSQGGDENEEFDTLLGSTRRDMFFDRSKNEYFFDRDPDLFSYIIQFYRKGTLHYPEDECACCFAGELDFFGIVRNHLSDCCYEVFQEKHEEFIDYQKRHAKPEEEEFVPTTIRQKMWQLFEDPAQNVFGLLIHYVSAILIVVSVAASTVETLPCGEIPCGDKYSEQFYIVESMCVIAFTVEYLARLFAAPVRLQFMKQFLSIIDVVAIIPYYVALIFPEAAGGPFTVLRVFRIFRIVKMSRHNTKVREAGSSLLASLSELSFVFVVLITLVILFSTIIYYAEMGDKNTNFVSIPATFWYTIVTMTTLGYGDMTPLSIFGRITGVICSLSGIMVVALPAPVLEKNFSRKKEEGRPDRDTTNEKTRARTISHSHSHSHKKSTEI</sequence>
<evidence type="ECO:0000256" key="10">
    <source>
        <dbReference type="ARBA" id="ARBA00023136"/>
    </source>
</evidence>
<feature type="domain" description="BTB" evidence="14">
    <location>
        <begin position="34"/>
        <end position="162"/>
    </location>
</feature>
<keyword evidence="11" id="KW-0407">Ion channel</keyword>
<dbReference type="PANTHER" id="PTHR11537:SF105">
    <property type="entry name" value="POTASSIUM VOLTAGE-GATED CHANNEL PROTEIN SHAL"/>
    <property type="match status" value="1"/>
</dbReference>
<keyword evidence="5" id="KW-0631">Potassium channel</keyword>
<protein>
    <recommendedName>
        <fullName evidence="14">BTB domain-containing protein</fullName>
    </recommendedName>
</protein>
<dbReference type="PRINTS" id="PR00169">
    <property type="entry name" value="KCHANNEL"/>
</dbReference>
<evidence type="ECO:0000256" key="4">
    <source>
        <dbReference type="ARBA" id="ARBA00022692"/>
    </source>
</evidence>
<dbReference type="InterPro" id="IPR005821">
    <property type="entry name" value="Ion_trans_dom"/>
</dbReference>
<evidence type="ECO:0000256" key="1">
    <source>
        <dbReference type="ARBA" id="ARBA00004141"/>
    </source>
</evidence>
<dbReference type="Pfam" id="PF02214">
    <property type="entry name" value="BTB_2"/>
    <property type="match status" value="1"/>
</dbReference>
<evidence type="ECO:0000256" key="6">
    <source>
        <dbReference type="ARBA" id="ARBA00022882"/>
    </source>
</evidence>
<evidence type="ECO:0000256" key="12">
    <source>
        <dbReference type="SAM" id="MobiDB-lite"/>
    </source>
</evidence>
<keyword evidence="3" id="KW-0633">Potassium transport</keyword>
<evidence type="ECO:0000256" key="11">
    <source>
        <dbReference type="ARBA" id="ARBA00023303"/>
    </source>
</evidence>
<dbReference type="InterPro" id="IPR000210">
    <property type="entry name" value="BTB/POZ_dom"/>
</dbReference>
<dbReference type="InterPro" id="IPR011333">
    <property type="entry name" value="SKP1/BTB/POZ_sf"/>
</dbReference>
<feature type="region of interest" description="Disordered" evidence="12">
    <location>
        <begin position="420"/>
        <end position="456"/>
    </location>
</feature>
<dbReference type="InterPro" id="IPR027359">
    <property type="entry name" value="Volt_channel_dom_sf"/>
</dbReference>
<keyword evidence="10 13" id="KW-0472">Membrane</keyword>
<dbReference type="InterPro" id="IPR003131">
    <property type="entry name" value="T1-type_BTB"/>
</dbReference>
<proteinExistence type="predicted"/>
<keyword evidence="6" id="KW-0851">Voltage-gated channel</keyword>
<dbReference type="Gene3D" id="1.10.287.70">
    <property type="match status" value="1"/>
</dbReference>
<evidence type="ECO:0000256" key="3">
    <source>
        <dbReference type="ARBA" id="ARBA00022538"/>
    </source>
</evidence>
<dbReference type="AlphaFoldDB" id="A0A3M6USS5"/>
<dbReference type="STRING" id="46731.A0A3M6USS5"/>
<keyword evidence="16" id="KW-1185">Reference proteome</keyword>
<feature type="compositionally biased region" description="Polar residues" evidence="12">
    <location>
        <begin position="61"/>
        <end position="79"/>
    </location>
</feature>
<keyword evidence="2" id="KW-0813">Transport</keyword>
<evidence type="ECO:0000256" key="7">
    <source>
        <dbReference type="ARBA" id="ARBA00022958"/>
    </source>
</evidence>
<evidence type="ECO:0000256" key="13">
    <source>
        <dbReference type="SAM" id="Phobius"/>
    </source>
</evidence>
<feature type="transmembrane region" description="Helical" evidence="13">
    <location>
        <begin position="241"/>
        <end position="261"/>
    </location>
</feature>
<evidence type="ECO:0000256" key="5">
    <source>
        <dbReference type="ARBA" id="ARBA00022826"/>
    </source>
</evidence>
<feature type="region of interest" description="Disordered" evidence="12">
    <location>
        <begin position="1"/>
        <end position="22"/>
    </location>
</feature>
<dbReference type="GO" id="GO:0001508">
    <property type="term" value="P:action potential"/>
    <property type="evidence" value="ECO:0007669"/>
    <property type="project" value="TreeGrafter"/>
</dbReference>
<gene>
    <name evidence="15" type="ORF">pdam_00015772</name>
</gene>
<dbReference type="SMART" id="SM00225">
    <property type="entry name" value="BTB"/>
    <property type="match status" value="1"/>
</dbReference>
<dbReference type="Pfam" id="PF00520">
    <property type="entry name" value="Ion_trans"/>
    <property type="match status" value="1"/>
</dbReference>
<dbReference type="InterPro" id="IPR003971">
    <property type="entry name" value="K_chnl_volt-dep_Kv5/Kv9"/>
</dbReference>
<name>A0A3M6USS5_POCDA</name>
<evidence type="ECO:0000313" key="15">
    <source>
        <dbReference type="EMBL" id="RMX56712.1"/>
    </source>
</evidence>
<evidence type="ECO:0000313" key="16">
    <source>
        <dbReference type="Proteomes" id="UP000275408"/>
    </source>
</evidence>
<dbReference type="GO" id="GO:0005249">
    <property type="term" value="F:voltage-gated potassium channel activity"/>
    <property type="evidence" value="ECO:0007669"/>
    <property type="project" value="InterPro"/>
</dbReference>
<dbReference type="InterPro" id="IPR003968">
    <property type="entry name" value="K_chnl_volt-dep_Kv"/>
</dbReference>
<feature type="compositionally biased region" description="Basic residues" evidence="12">
    <location>
        <begin position="439"/>
        <end position="456"/>
    </location>
</feature>
<dbReference type="GO" id="GO:0008076">
    <property type="term" value="C:voltage-gated potassium channel complex"/>
    <property type="evidence" value="ECO:0007669"/>
    <property type="project" value="InterPro"/>
</dbReference>
<dbReference type="PRINTS" id="PR01491">
    <property type="entry name" value="KVCHANNEL"/>
</dbReference>
<feature type="region of interest" description="Disordered" evidence="12">
    <location>
        <begin position="56"/>
        <end position="84"/>
    </location>
</feature>
<dbReference type="SUPFAM" id="SSF54695">
    <property type="entry name" value="POZ domain"/>
    <property type="match status" value="1"/>
</dbReference>
<feature type="transmembrane region" description="Helical" evidence="13">
    <location>
        <begin position="395"/>
        <end position="415"/>
    </location>
</feature>
<feature type="transmembrane region" description="Helical" evidence="13">
    <location>
        <begin position="334"/>
        <end position="355"/>
    </location>
</feature>
<dbReference type="FunFam" id="1.20.120.350:FF:000081">
    <property type="entry name" value="Predicted protein"/>
    <property type="match status" value="1"/>
</dbReference>
<evidence type="ECO:0000256" key="2">
    <source>
        <dbReference type="ARBA" id="ARBA00022448"/>
    </source>
</evidence>
<dbReference type="SUPFAM" id="SSF81324">
    <property type="entry name" value="Voltage-gated potassium channels"/>
    <property type="match status" value="1"/>
</dbReference>
<feature type="transmembrane region" description="Helical" evidence="13">
    <location>
        <begin position="201"/>
        <end position="221"/>
    </location>
</feature>
<dbReference type="EMBL" id="RCHS01000820">
    <property type="protein sequence ID" value="RMX56712.1"/>
    <property type="molecule type" value="Genomic_DNA"/>
</dbReference>
<evidence type="ECO:0000256" key="8">
    <source>
        <dbReference type="ARBA" id="ARBA00022989"/>
    </source>
</evidence>
<dbReference type="Gene3D" id="1.20.120.350">
    <property type="entry name" value="Voltage-gated potassium channels. Chain C"/>
    <property type="match status" value="1"/>
</dbReference>
<dbReference type="Gene3D" id="3.30.710.10">
    <property type="entry name" value="Potassium Channel Kv1.1, Chain A"/>
    <property type="match status" value="1"/>
</dbReference>
<dbReference type="Proteomes" id="UP000275408">
    <property type="component" value="Unassembled WGS sequence"/>
</dbReference>
<feature type="compositionally biased region" description="Polar residues" evidence="12">
    <location>
        <begin position="9"/>
        <end position="18"/>
    </location>
</feature>
<keyword evidence="7" id="KW-0630">Potassium</keyword>
<feature type="compositionally biased region" description="Basic and acidic residues" evidence="12">
    <location>
        <begin position="420"/>
        <end position="438"/>
    </location>
</feature>
<keyword evidence="8 13" id="KW-1133">Transmembrane helix</keyword>
<dbReference type="PRINTS" id="PR01494">
    <property type="entry name" value="KV9CHANNEL"/>
</dbReference>
<dbReference type="InterPro" id="IPR028325">
    <property type="entry name" value="VG_K_chnl"/>
</dbReference>
<dbReference type="GO" id="GO:0051260">
    <property type="term" value="P:protein homooligomerization"/>
    <property type="evidence" value="ECO:0007669"/>
    <property type="project" value="InterPro"/>
</dbReference>
<keyword evidence="9" id="KW-0406">Ion transport</keyword>
<reference evidence="15 16" key="1">
    <citation type="journal article" date="2018" name="Sci. Rep.">
        <title>Comparative analysis of the Pocillopora damicornis genome highlights role of immune system in coral evolution.</title>
        <authorList>
            <person name="Cunning R."/>
            <person name="Bay R.A."/>
            <person name="Gillette P."/>
            <person name="Baker A.C."/>
            <person name="Traylor-Knowles N."/>
        </authorList>
    </citation>
    <scope>NUCLEOTIDE SEQUENCE [LARGE SCALE GENOMIC DNA]</scope>
    <source>
        <strain evidence="15">RSMAS</strain>
        <tissue evidence="15">Whole animal</tissue>
    </source>
</reference>
<dbReference type="PANTHER" id="PTHR11537">
    <property type="entry name" value="VOLTAGE-GATED POTASSIUM CHANNEL"/>
    <property type="match status" value="1"/>
</dbReference>
<comment type="caution">
    <text evidence="15">The sequence shown here is derived from an EMBL/GenBank/DDBJ whole genome shotgun (WGS) entry which is preliminary data.</text>
</comment>
<evidence type="ECO:0000259" key="14">
    <source>
        <dbReference type="SMART" id="SM00225"/>
    </source>
</evidence>
<organism evidence="15 16">
    <name type="scientific">Pocillopora damicornis</name>
    <name type="common">Cauliflower coral</name>
    <name type="synonym">Millepora damicornis</name>
    <dbReference type="NCBI Taxonomy" id="46731"/>
    <lineage>
        <taxon>Eukaryota</taxon>
        <taxon>Metazoa</taxon>
        <taxon>Cnidaria</taxon>
        <taxon>Anthozoa</taxon>
        <taxon>Hexacorallia</taxon>
        <taxon>Scleractinia</taxon>
        <taxon>Astrocoeniina</taxon>
        <taxon>Pocilloporidae</taxon>
        <taxon>Pocillopora</taxon>
    </lineage>
</organism>
<dbReference type="OrthoDB" id="415460at2759"/>
<evidence type="ECO:0000256" key="9">
    <source>
        <dbReference type="ARBA" id="ARBA00023065"/>
    </source>
</evidence>
<keyword evidence="4 13" id="KW-0812">Transmembrane</keyword>